<protein>
    <submittedName>
        <fullName evidence="7">MltA-interacting protein</fullName>
    </submittedName>
</protein>
<evidence type="ECO:0000256" key="5">
    <source>
        <dbReference type="ARBA" id="ARBA00023237"/>
    </source>
</evidence>
<dbReference type="PATRIC" id="fig|740709.3.peg.445"/>
<dbReference type="GO" id="GO:0009252">
    <property type="term" value="P:peptidoglycan biosynthetic process"/>
    <property type="evidence" value="ECO:0007669"/>
    <property type="project" value="TreeGrafter"/>
</dbReference>
<evidence type="ECO:0000313" key="7">
    <source>
        <dbReference type="EMBL" id="EKE87018.1"/>
    </source>
</evidence>
<proteinExistence type="inferred from homology"/>
<feature type="signal peptide" evidence="6">
    <location>
        <begin position="1"/>
        <end position="24"/>
    </location>
</feature>
<dbReference type="Pfam" id="PF06629">
    <property type="entry name" value="MipA"/>
    <property type="match status" value="1"/>
</dbReference>
<evidence type="ECO:0000256" key="3">
    <source>
        <dbReference type="ARBA" id="ARBA00022729"/>
    </source>
</evidence>
<evidence type="ECO:0000256" key="2">
    <source>
        <dbReference type="ARBA" id="ARBA00005722"/>
    </source>
</evidence>
<reference evidence="7 8" key="1">
    <citation type="journal article" date="2012" name="J. Bacteriol.">
        <title>Genome Sequence of Idiomarina xiamenensis Type Strain 10-D-4.</title>
        <authorList>
            <person name="Lai Q."/>
            <person name="Wang L."/>
            <person name="Wang W."/>
            <person name="Shao Z."/>
        </authorList>
    </citation>
    <scope>NUCLEOTIDE SEQUENCE [LARGE SCALE GENOMIC DNA]</scope>
    <source>
        <strain evidence="7 8">10-D-4</strain>
    </source>
</reference>
<name>K2KG87_9GAMM</name>
<evidence type="ECO:0000256" key="6">
    <source>
        <dbReference type="SAM" id="SignalP"/>
    </source>
</evidence>
<keyword evidence="5" id="KW-0998">Cell outer membrane</keyword>
<dbReference type="InterPro" id="IPR010583">
    <property type="entry name" value="MipA"/>
</dbReference>
<gene>
    <name evidence="7" type="ORF">A10D4_02212</name>
</gene>
<dbReference type="RefSeq" id="WP_008487456.1">
    <property type="nucleotide sequence ID" value="NZ_AMRG01000002.1"/>
</dbReference>
<comment type="similarity">
    <text evidence="2">Belongs to the MipA/OmpV family.</text>
</comment>
<dbReference type="Proteomes" id="UP000014115">
    <property type="component" value="Unassembled WGS sequence"/>
</dbReference>
<dbReference type="OrthoDB" id="5295915at2"/>
<keyword evidence="4" id="KW-0472">Membrane</keyword>
<dbReference type="PANTHER" id="PTHR38776:SF1">
    <property type="entry name" value="MLTA-INTERACTING PROTEIN-RELATED"/>
    <property type="match status" value="1"/>
</dbReference>
<keyword evidence="3 6" id="KW-0732">Signal</keyword>
<organism evidence="7 8">
    <name type="scientific">Idiomarina xiamenensis 10-D-4</name>
    <dbReference type="NCBI Taxonomy" id="740709"/>
    <lineage>
        <taxon>Bacteria</taxon>
        <taxon>Pseudomonadati</taxon>
        <taxon>Pseudomonadota</taxon>
        <taxon>Gammaproteobacteria</taxon>
        <taxon>Alteromonadales</taxon>
        <taxon>Idiomarinaceae</taxon>
        <taxon>Idiomarina</taxon>
    </lineage>
</organism>
<comment type="caution">
    <text evidence="7">The sequence shown here is derived from an EMBL/GenBank/DDBJ whole genome shotgun (WGS) entry which is preliminary data.</text>
</comment>
<dbReference type="EMBL" id="AMRG01000002">
    <property type="protein sequence ID" value="EKE87018.1"/>
    <property type="molecule type" value="Genomic_DNA"/>
</dbReference>
<evidence type="ECO:0000313" key="8">
    <source>
        <dbReference type="Proteomes" id="UP000014115"/>
    </source>
</evidence>
<dbReference type="PANTHER" id="PTHR38776">
    <property type="entry name" value="MLTA-INTERACTING PROTEIN-RELATED"/>
    <property type="match status" value="1"/>
</dbReference>
<accession>K2KG87</accession>
<evidence type="ECO:0000256" key="4">
    <source>
        <dbReference type="ARBA" id="ARBA00023136"/>
    </source>
</evidence>
<comment type="subcellular location">
    <subcellularLocation>
        <location evidence="1">Cell outer membrane</location>
    </subcellularLocation>
</comment>
<dbReference type="AlphaFoldDB" id="K2KG87"/>
<dbReference type="STRING" id="740709.A10D4_02212"/>
<dbReference type="eggNOG" id="COG3713">
    <property type="taxonomic scope" value="Bacteria"/>
</dbReference>
<dbReference type="GO" id="GO:0009279">
    <property type="term" value="C:cell outer membrane"/>
    <property type="evidence" value="ECO:0007669"/>
    <property type="project" value="UniProtKB-SubCell"/>
</dbReference>
<evidence type="ECO:0000256" key="1">
    <source>
        <dbReference type="ARBA" id="ARBA00004442"/>
    </source>
</evidence>
<feature type="chain" id="PRO_5003859947" evidence="6">
    <location>
        <begin position="25"/>
        <end position="257"/>
    </location>
</feature>
<keyword evidence="8" id="KW-1185">Reference proteome</keyword>
<sequence length="257" mass="28633">MGKFLWYPIGLTVISALATPLASAQQPVTSSPWSVGLGVVGSPSPYVGVDTQTTAFPLISYEGERFYWRGPMVGYRVLQERGYQFSVYAAVAPEKYDADESDNVAMRRLQDRDFSALAGVSMRFELAAGQLNARLGTDISGKHHGQRAEVNYEYPWQLLERQLVLTPSIGVAWQSDDFNQYYYGISGAESVRSGLPAYQVDSSTQYFVGASLMWRINAHWQTYLSGRWTKLDDTVSDSPMVEDSSELTSVLGISYHF</sequence>